<dbReference type="GO" id="GO:0005730">
    <property type="term" value="C:nucleolus"/>
    <property type="evidence" value="ECO:0007669"/>
    <property type="project" value="InterPro"/>
</dbReference>
<evidence type="ECO:0008006" key="6">
    <source>
        <dbReference type="Google" id="ProtNLM"/>
    </source>
</evidence>
<feature type="region of interest" description="Disordered" evidence="3">
    <location>
        <begin position="1137"/>
        <end position="1179"/>
    </location>
</feature>
<protein>
    <recommendedName>
        <fullName evidence="6">DNA polymerase V</fullName>
    </recommendedName>
</protein>
<name>A0A0C3RZT2_PHLG1</name>
<dbReference type="Pfam" id="PF04931">
    <property type="entry name" value="DNA_pol_phi"/>
    <property type="match status" value="1"/>
</dbReference>
<dbReference type="OrthoDB" id="342531at2759"/>
<keyword evidence="5" id="KW-1185">Reference proteome</keyword>
<dbReference type="EMBL" id="KN840487">
    <property type="protein sequence ID" value="KIP07971.1"/>
    <property type="molecule type" value="Genomic_DNA"/>
</dbReference>
<evidence type="ECO:0000256" key="3">
    <source>
        <dbReference type="SAM" id="MobiDB-lite"/>
    </source>
</evidence>
<dbReference type="AlphaFoldDB" id="A0A0C3RZT2"/>
<dbReference type="PANTHER" id="PTHR13213:SF2">
    <property type="entry name" value="MYB-BINDING PROTEIN 1A"/>
    <property type="match status" value="1"/>
</dbReference>
<comment type="subcellular location">
    <subcellularLocation>
        <location evidence="1">Nucleus</location>
    </subcellularLocation>
</comment>
<proteinExistence type="predicted"/>
<dbReference type="Proteomes" id="UP000053257">
    <property type="component" value="Unassembled WGS sequence"/>
</dbReference>
<feature type="region of interest" description="Disordered" evidence="3">
    <location>
        <begin position="794"/>
        <end position="813"/>
    </location>
</feature>
<dbReference type="GO" id="GO:0006355">
    <property type="term" value="P:regulation of DNA-templated transcription"/>
    <property type="evidence" value="ECO:0007669"/>
    <property type="project" value="InterPro"/>
</dbReference>
<dbReference type="PANTHER" id="PTHR13213">
    <property type="entry name" value="MYB-BINDING PROTEIN 1A FAMILY MEMBER"/>
    <property type="match status" value="1"/>
</dbReference>
<feature type="compositionally biased region" description="Acidic residues" evidence="3">
    <location>
        <begin position="740"/>
        <end position="785"/>
    </location>
</feature>
<evidence type="ECO:0000313" key="4">
    <source>
        <dbReference type="EMBL" id="KIP07971.1"/>
    </source>
</evidence>
<dbReference type="InterPro" id="IPR007015">
    <property type="entry name" value="DNA_pol_V/MYBBP1A"/>
</dbReference>
<evidence type="ECO:0000256" key="2">
    <source>
        <dbReference type="ARBA" id="ARBA00023242"/>
    </source>
</evidence>
<organism evidence="4 5">
    <name type="scientific">Phlebiopsis gigantea (strain 11061_1 CR5-6)</name>
    <name type="common">White-rot fungus</name>
    <name type="synonym">Peniophora gigantea</name>
    <dbReference type="NCBI Taxonomy" id="745531"/>
    <lineage>
        <taxon>Eukaryota</taxon>
        <taxon>Fungi</taxon>
        <taxon>Dikarya</taxon>
        <taxon>Basidiomycota</taxon>
        <taxon>Agaricomycotina</taxon>
        <taxon>Agaricomycetes</taxon>
        <taxon>Polyporales</taxon>
        <taxon>Phanerochaetaceae</taxon>
        <taxon>Phlebiopsis</taxon>
    </lineage>
</organism>
<accession>A0A0C3RZT2</accession>
<feature type="region of interest" description="Disordered" evidence="3">
    <location>
        <begin position="737"/>
        <end position="785"/>
    </location>
</feature>
<feature type="compositionally biased region" description="Basic residues" evidence="3">
    <location>
        <begin position="1166"/>
        <end position="1179"/>
    </location>
</feature>
<reference evidence="4 5" key="1">
    <citation type="journal article" date="2014" name="PLoS Genet.">
        <title>Analysis of the Phlebiopsis gigantea genome, transcriptome and secretome provides insight into its pioneer colonization strategies of wood.</title>
        <authorList>
            <person name="Hori C."/>
            <person name="Ishida T."/>
            <person name="Igarashi K."/>
            <person name="Samejima M."/>
            <person name="Suzuki H."/>
            <person name="Master E."/>
            <person name="Ferreira P."/>
            <person name="Ruiz-Duenas F.J."/>
            <person name="Held B."/>
            <person name="Canessa P."/>
            <person name="Larrondo L.F."/>
            <person name="Schmoll M."/>
            <person name="Druzhinina I.S."/>
            <person name="Kubicek C.P."/>
            <person name="Gaskell J.A."/>
            <person name="Kersten P."/>
            <person name="St John F."/>
            <person name="Glasner J."/>
            <person name="Sabat G."/>
            <person name="Splinter BonDurant S."/>
            <person name="Syed K."/>
            <person name="Yadav J."/>
            <person name="Mgbeahuruike A.C."/>
            <person name="Kovalchuk A."/>
            <person name="Asiegbu F.O."/>
            <person name="Lackner G."/>
            <person name="Hoffmeister D."/>
            <person name="Rencoret J."/>
            <person name="Gutierrez A."/>
            <person name="Sun H."/>
            <person name="Lindquist E."/>
            <person name="Barry K."/>
            <person name="Riley R."/>
            <person name="Grigoriev I.V."/>
            <person name="Henrissat B."/>
            <person name="Kues U."/>
            <person name="Berka R.M."/>
            <person name="Martinez A.T."/>
            <person name="Covert S.F."/>
            <person name="Blanchette R.A."/>
            <person name="Cullen D."/>
        </authorList>
    </citation>
    <scope>NUCLEOTIDE SEQUENCE [LARGE SCALE GENOMIC DNA]</scope>
    <source>
        <strain evidence="4 5">11061_1 CR5-6</strain>
    </source>
</reference>
<evidence type="ECO:0000256" key="1">
    <source>
        <dbReference type="ARBA" id="ARBA00004123"/>
    </source>
</evidence>
<feature type="region of interest" description="Disordered" evidence="3">
    <location>
        <begin position="37"/>
        <end position="59"/>
    </location>
</feature>
<evidence type="ECO:0000313" key="5">
    <source>
        <dbReference type="Proteomes" id="UP000053257"/>
    </source>
</evidence>
<dbReference type="GO" id="GO:0000182">
    <property type="term" value="F:rDNA binding"/>
    <property type="evidence" value="ECO:0007669"/>
    <property type="project" value="TreeGrafter"/>
</dbReference>
<sequence length="1179" mass="130535">MSTTLPLFWHLSSASKKERIDASVKLVSALEHFQAQFTPKSEPASEQEEDEVSGTKSDGLNALNAQDVSYSIRRLVRGLASPRESSRLGFAVALTELLSRITTVTCSQIVTLILDSTKTQGSMTGQEERDVLFARLFGLTAVIQSGLLVRDTPLSTSASSQTAASNLSNYQEVLSELLALGEKKSWLRESAWWTIGLAVDALAASGVAWKSSAFDATVQSIFVDNKTWSPEKVALTLKLQTHCPGRAWAKILVPTFKQPRIVHTSNYAALARILKDLQVDEDEDADVPKASTGAWKPQVHFVWEMLLGEVLSEDASGAETSFPEFFRVLVDESLFSAAASNERKYWGFQIFQKALPRVQAADLPMLFTKNFMRSWINHLSNSDRYLHKIAKQVAGDVQNAVKQNPTVGFTLILQLTGAHGSHHFDKLTKTKTVETILTNMNDDGIRSYIEYLLKQVNDEQDAKTAEVQALNARRAWIIDQLAALVRNGAIPKDDQWVQAVLDWFVVHGLFSIKKESAKSKFSALHEAPTPVFSDSLRQACRERQARFRATPFNAYPLTCHGTDDKTAKITAVASDGQFWISRVLSTVDALEKDAKHVMPLSEVDEEEQAVREKARGLIERLRKITGEQHDAAKGAELLLSATLLHRYCCLRPRPQSCIDGAARMFPAETKKSKKSRKSAGADDAPEPVDVLVDAVIGFLEQATAYMRAVGNQVFSLLTGAVRESTIDLILAQLEHRDPEELLEVEDEEMEDEGDDEDGAEEESPSSEDDGGEEEDEEDLDEEDDPELRRKIEEALAVNGIQAADSQDESDEELMDDDQMMAIDEQLAAVFKARADERKLGKGVDAQREATHYKNRVLDLLDTFIKKQPTSPFIVRVVLPLIELIVGTGPDEKQLADKSTGILRSRIGKSREVPSELDAEQATEILKEIHLRARKAATGDVLATLSQCSLYVSKCLVHAGAEDAVRDAYRDSLVDFATRKASRLNHGFLQDFVRRHAETTWALRDGLLEVIKQAVNGYRQMQVFQLIQTMLAQRPSTGIDIKEAVEFARALRATMQDSIRSACEDEKLTAAQVKDLLKLALAGVRHTKRVTSDDAGVVRPTWDPASWDELGTLLAGAERFKASTGLQALCKQISNLANKEPSESAKKKRKVDAVEGGEAEPTEVTKKPKRKKQKASKSSS</sequence>
<gene>
    <name evidence="4" type="ORF">PHLGIDRAFT_105010</name>
</gene>
<dbReference type="STRING" id="745531.A0A0C3RZT2"/>
<dbReference type="HOGENOM" id="CLU_005212_0_0_1"/>
<keyword evidence="2" id="KW-0539">Nucleus</keyword>